<comment type="caution">
    <text evidence="3">The sequence shown here is derived from an EMBL/GenBank/DDBJ whole genome shotgun (WGS) entry which is preliminary data.</text>
</comment>
<feature type="compositionally biased region" description="Acidic residues" evidence="1">
    <location>
        <begin position="53"/>
        <end position="70"/>
    </location>
</feature>
<name>A0ABQ8UQ86_9EUKA</name>
<reference evidence="3" key="1">
    <citation type="journal article" date="2022" name="bioRxiv">
        <title>Genomics of Preaxostyla Flagellates Illuminates Evolutionary Transitions and the Path Towards Mitochondrial Loss.</title>
        <authorList>
            <person name="Novak L.V.F."/>
            <person name="Treitli S.C."/>
            <person name="Pyrih J."/>
            <person name="Halakuc P."/>
            <person name="Pipaliya S.V."/>
            <person name="Vacek V."/>
            <person name="Brzon O."/>
            <person name="Soukal P."/>
            <person name="Eme L."/>
            <person name="Dacks J.B."/>
            <person name="Karnkowska A."/>
            <person name="Elias M."/>
            <person name="Hampl V."/>
        </authorList>
    </citation>
    <scope>NUCLEOTIDE SEQUENCE</scope>
    <source>
        <strain evidence="3">RCP-MX</strain>
    </source>
</reference>
<dbReference type="Pfam" id="PF25556">
    <property type="entry name" value="SET_TTL"/>
    <property type="match status" value="1"/>
</dbReference>
<dbReference type="GO" id="GO:0016874">
    <property type="term" value="F:ligase activity"/>
    <property type="evidence" value="ECO:0007669"/>
    <property type="project" value="UniProtKB-KW"/>
</dbReference>
<protein>
    <submittedName>
        <fullName evidence="3">Tubulin tyrosine ligase-related</fullName>
    </submittedName>
</protein>
<organism evidence="3 4">
    <name type="scientific">Paratrimastix pyriformis</name>
    <dbReference type="NCBI Taxonomy" id="342808"/>
    <lineage>
        <taxon>Eukaryota</taxon>
        <taxon>Metamonada</taxon>
        <taxon>Preaxostyla</taxon>
        <taxon>Paratrimastigidae</taxon>
        <taxon>Paratrimastix</taxon>
    </lineage>
</organism>
<evidence type="ECO:0000259" key="2">
    <source>
        <dbReference type="Pfam" id="PF25556"/>
    </source>
</evidence>
<gene>
    <name evidence="3" type="ORF">PAPYR_2373</name>
</gene>
<dbReference type="PANTHER" id="PTHR46088">
    <property type="entry name" value="TUBULIN--TYROSINE LIGASE-LIKE PROTEIN 12"/>
    <property type="match status" value="1"/>
</dbReference>
<dbReference type="InterPro" id="IPR001611">
    <property type="entry name" value="Leu-rich_rpt"/>
</dbReference>
<evidence type="ECO:0000313" key="4">
    <source>
        <dbReference type="Proteomes" id="UP001141327"/>
    </source>
</evidence>
<dbReference type="InterPro" id="IPR004344">
    <property type="entry name" value="TTL/TTLL_fam"/>
</dbReference>
<evidence type="ECO:0000256" key="1">
    <source>
        <dbReference type="SAM" id="MobiDB-lite"/>
    </source>
</evidence>
<dbReference type="Pfam" id="PF03133">
    <property type="entry name" value="TTL"/>
    <property type="match status" value="1"/>
</dbReference>
<dbReference type="Proteomes" id="UP001141327">
    <property type="component" value="Unassembled WGS sequence"/>
</dbReference>
<dbReference type="InterPro" id="IPR057954">
    <property type="entry name" value="SET_TTL12"/>
</dbReference>
<accession>A0ABQ8UQ86</accession>
<dbReference type="Gene3D" id="3.30.470.20">
    <property type="entry name" value="ATP-grasp fold, B domain"/>
    <property type="match status" value="1"/>
</dbReference>
<dbReference type="InterPro" id="IPR032675">
    <property type="entry name" value="LRR_dom_sf"/>
</dbReference>
<dbReference type="InterPro" id="IPR027749">
    <property type="entry name" value="TTLL12"/>
</dbReference>
<dbReference type="EMBL" id="JAPMOS010000008">
    <property type="protein sequence ID" value="KAJ4461322.1"/>
    <property type="molecule type" value="Genomic_DNA"/>
</dbReference>
<proteinExistence type="predicted"/>
<keyword evidence="4" id="KW-1185">Reference proteome</keyword>
<dbReference type="PANTHER" id="PTHR46088:SF1">
    <property type="entry name" value="TUBULIN--TYROSINE LIGASE-LIKE PROTEIN 12"/>
    <property type="match status" value="1"/>
</dbReference>
<dbReference type="PROSITE" id="PS51450">
    <property type="entry name" value="LRR"/>
    <property type="match status" value="1"/>
</dbReference>
<feature type="region of interest" description="Disordered" evidence="1">
    <location>
        <begin position="29"/>
        <end position="75"/>
    </location>
</feature>
<dbReference type="SUPFAM" id="SSF52058">
    <property type="entry name" value="L domain-like"/>
    <property type="match status" value="1"/>
</dbReference>
<feature type="domain" description="Tubulin--tyrosine ligase-like protein 12 SET-like" evidence="2">
    <location>
        <begin position="414"/>
        <end position="524"/>
    </location>
</feature>
<keyword evidence="3" id="KW-0436">Ligase</keyword>
<evidence type="ECO:0000313" key="3">
    <source>
        <dbReference type="EMBL" id="KAJ4461322.1"/>
    </source>
</evidence>
<sequence length="1176" mass="126817">MAGRCGWRVGVQLRKVPGLLERVRLLTGLDQEEAADDDAQAEDEGLEAQAAEEQPEGEEGAEGEEGEGAEGESAPPTLEELDHLVAGQNHPGLRGLLGRDGPGSQALLRGGGPFVRQINLDGRHLATLAPLRLERFGATLVSLSLRENQLADFDELRGLLGQLPALRALWLNDNPHVTALVSAAGGAEAFYQQHLAEVAPRLEMLNRMLLSTYTEWALLFMAQLDLKTQREDMLGAEGAFLSDLYPAGCPDDAAPRCPLPAEGPDQGGLPGRLEEIITLDLSGRGVAHLKEALFARMVRLRALDLSDNPSGLLFCPLDPSAISVTATRPAAEDELVLLPNPNTARVLGALTRVGSLTALRYSQPAPEDDEAGRRVGLDEAQLVALLAQWLPGLQLINGVAPNSKVETDPVHARQVAEAYGAFWRFAQSYRLKNAAAGAAQGAEGPEEAEPADGEEWWWFLPDPVGCRIAHTEGPANVRMAPFFDVQKKTAYSVVWPIATIEPGQCWARDYFPGVTDPELRRVLLAGIKGLPMPPRMPSHLSLPPVCPAATTTTRAWACLMLLAHLAGAVPVPDRPHRPRWPMAAGRAGAAAAAPQAADAQARAAAGRQAGPCAAAATAAQATCASTTAGPLRGPAVMRVYTDHELIRQYLKSPRFAFTEDPEDADVVWLRSDTTDDLFAAHPTLRDRYQGRGRPLWVSHFEGEGAFTQKHNLAATCAACSGGWCPPAMNLDPMHPGCLAETARFVEEWRRLLLLVRRPPPQSRFLQPPCPLFLSGPYSGRVWCGAAPVGQAGPERWQGPFADPAQGLGRLWLAKPWQATRALGIVATAGWLEALRLCRENPAPPRVVSRYLEQPVLLPRLAPGYTESGPREGLPVLKFDLRFIVCLHALHPRPRVSVYRQFWSRLANNPFACTDLDQYETHFTVMNYDPAESHRPTPRQWQQLHDHQFVALFDHIQRQQAEVLEGQPSTPAASTATATCTAASAASAGSAPIDLDITGNSWQAVRQKPMPTTLRHAAAHPMRCPAQIHAMFLAIFEAAAARIPAGPSSALSRGMYGIDVMLARSVVPQPAGPGAPACRVSIDPVLLEVNFGSHSRPACLEPPARAAPSSHRDVFAGAGWSGGLVGGRMLVARPGPDCQRACRQSPNNCFYNDIFEGLFGDQEAAAAATQGRLIPLW</sequence>
<feature type="compositionally biased region" description="Acidic residues" evidence="1">
    <location>
        <begin position="30"/>
        <end position="46"/>
    </location>
</feature>
<dbReference type="Gene3D" id="3.80.10.10">
    <property type="entry name" value="Ribonuclease Inhibitor"/>
    <property type="match status" value="1"/>
</dbReference>